<organism evidence="1 2">
    <name type="scientific">Auriscalpium vulgare</name>
    <dbReference type="NCBI Taxonomy" id="40419"/>
    <lineage>
        <taxon>Eukaryota</taxon>
        <taxon>Fungi</taxon>
        <taxon>Dikarya</taxon>
        <taxon>Basidiomycota</taxon>
        <taxon>Agaricomycotina</taxon>
        <taxon>Agaricomycetes</taxon>
        <taxon>Russulales</taxon>
        <taxon>Auriscalpiaceae</taxon>
        <taxon>Auriscalpium</taxon>
    </lineage>
</organism>
<name>A0ACB8SCK0_9AGAM</name>
<accession>A0ACB8SCK0</accession>
<reference evidence="1" key="2">
    <citation type="journal article" date="2022" name="New Phytol.">
        <title>Evolutionary transition to the ectomycorrhizal habit in the genomes of a hyperdiverse lineage of mushroom-forming fungi.</title>
        <authorList>
            <person name="Looney B."/>
            <person name="Miyauchi S."/>
            <person name="Morin E."/>
            <person name="Drula E."/>
            <person name="Courty P.E."/>
            <person name="Kohler A."/>
            <person name="Kuo A."/>
            <person name="LaButti K."/>
            <person name="Pangilinan J."/>
            <person name="Lipzen A."/>
            <person name="Riley R."/>
            <person name="Andreopoulos W."/>
            <person name="He G."/>
            <person name="Johnson J."/>
            <person name="Nolan M."/>
            <person name="Tritt A."/>
            <person name="Barry K.W."/>
            <person name="Grigoriev I.V."/>
            <person name="Nagy L.G."/>
            <person name="Hibbett D."/>
            <person name="Henrissat B."/>
            <person name="Matheny P.B."/>
            <person name="Labbe J."/>
            <person name="Martin F.M."/>
        </authorList>
    </citation>
    <scope>NUCLEOTIDE SEQUENCE</scope>
    <source>
        <strain evidence="1">FP105234-sp</strain>
    </source>
</reference>
<protein>
    <submittedName>
        <fullName evidence="1">Uncharacterized protein</fullName>
    </submittedName>
</protein>
<comment type="caution">
    <text evidence="1">The sequence shown here is derived from an EMBL/GenBank/DDBJ whole genome shotgun (WGS) entry which is preliminary data.</text>
</comment>
<dbReference type="EMBL" id="MU275838">
    <property type="protein sequence ID" value="KAI0053977.1"/>
    <property type="molecule type" value="Genomic_DNA"/>
</dbReference>
<evidence type="ECO:0000313" key="1">
    <source>
        <dbReference type="EMBL" id="KAI0053977.1"/>
    </source>
</evidence>
<dbReference type="Proteomes" id="UP000814033">
    <property type="component" value="Unassembled WGS sequence"/>
</dbReference>
<reference evidence="1" key="1">
    <citation type="submission" date="2021-02" db="EMBL/GenBank/DDBJ databases">
        <authorList>
            <consortium name="DOE Joint Genome Institute"/>
            <person name="Ahrendt S."/>
            <person name="Looney B.P."/>
            <person name="Miyauchi S."/>
            <person name="Morin E."/>
            <person name="Drula E."/>
            <person name="Courty P.E."/>
            <person name="Chicoki N."/>
            <person name="Fauchery L."/>
            <person name="Kohler A."/>
            <person name="Kuo A."/>
            <person name="Labutti K."/>
            <person name="Pangilinan J."/>
            <person name="Lipzen A."/>
            <person name="Riley R."/>
            <person name="Andreopoulos W."/>
            <person name="He G."/>
            <person name="Johnson J."/>
            <person name="Barry K.W."/>
            <person name="Grigoriev I.V."/>
            <person name="Nagy L."/>
            <person name="Hibbett D."/>
            <person name="Henrissat B."/>
            <person name="Matheny P.B."/>
            <person name="Labbe J."/>
            <person name="Martin F."/>
        </authorList>
    </citation>
    <scope>NUCLEOTIDE SEQUENCE</scope>
    <source>
        <strain evidence="1">FP105234-sp</strain>
    </source>
</reference>
<proteinExistence type="predicted"/>
<keyword evidence="2" id="KW-1185">Reference proteome</keyword>
<sequence length="731" mass="80090">MPKATKKKKEKAADFAKAKLKLGKGKQAPTNQIDTSFKARSISLPHQSIAALKDDLEPTTRRKLTFSDLIAHLKHHNAGSRRDAIAGLRELLEGHLELIEPSLPTLVTACVRIIADEDASVRKMLLSFFGWLLPRIPAENLAPHSPVLLLFTTSAQSHIFPEIQIDAVRLLDLLLDHIPRVVVEGCRDGKGGHGKRVLEGYLSILSAGTKFGEDGDSGPVRATSTASVVLSTASKLVVLRSLAKFLRIVFVTAQAGSLVDDPSSSQTHWYLASSFISQSAYEAFDTLLRSTAQNPSHAGSPTRKWQSEVDPEDDVDHFSERAFRPMEASWSLQDLTENFSTRSVLTGYMKAQGDALQTDFESRLARTLHPILLSSFLDCSPVVFSPTSAPPASELGTVLALADIYRSIYSALIQRLQSKTHKQTDFAGLQAILSRMSIYFPFSPSTLVSRDIKVEQAFQDLSLIFCELTSILSLTAATESAGQKQKSALNDALTSQAEAVSGYVVELLHGGPSTSSVVGRPITSQAYTGLLPTIWSLLNTGQISRAPTSSSVLTALLEHALRTSSSSAVQGPSIDFLCHLMLMDTDPGYTGSFSVAGRPGAHDMFEQWILKLPKVLWEIGDKDPGKTEVVFRFLLRLMQRRSTVVHTQVVAKLSERFIPYFAFTHPTRGELAGPFGRLETPALRRLVLDAMFVVLSFVDGEVRRQLDGAVQKGVRGTDQESYWRELNATLH</sequence>
<evidence type="ECO:0000313" key="2">
    <source>
        <dbReference type="Proteomes" id="UP000814033"/>
    </source>
</evidence>
<gene>
    <name evidence="1" type="ORF">FA95DRAFT_1551756</name>
</gene>